<dbReference type="Proteomes" id="UP000007013">
    <property type="component" value="Chromosome"/>
</dbReference>
<dbReference type="OrthoDB" id="187593at2"/>
<dbReference type="HOGENOM" id="CLU_594259_0_0_0"/>
<sequence>MIPVLPPPFHATLRGRSVALSRVALAALATQLTLLTLRAETAPAPKPPAAAPAPLPANRRVAAPTLTARESQGLVKLGGNLTERGDFDAAEIAYRQVLDGKAPLETTQAALLGLAHMHRKQGALTKAAAIYERFLKDFPSDDRVPDALLELGRTLRDMGAPRLAISRFYNVINSTLKLPANHGFEHYQLLAKTAQFEVAETHFQNGDYAEANKFYSRLRMLDLAPEDRARAQFKSAYSLQLAGDNEGAANGLRSFIEQWPDDENVPQARYLLASSLRTLNRPQEALTATLDLLRAERSRSSADSKRWAYWQRRTGNQLANGFFQNGDILNALAIYHGLAALSDDPVWRIPVTYQIAQCYERLGDLDRATKTYRVIVDTSVGQTSPEVTETARLAGARLTHVDWRSDTDRQVAALFDSTTGQARDADVKAPFPHDPDRSPSPTPPAL</sequence>
<reference evidence="3 4" key="1">
    <citation type="journal article" date="2011" name="J. Bacteriol.">
        <title>Genome sequence of the verrucomicrobium Opitutus terrae PB90-1, an abundant inhabitant of rice paddy soil ecosystems.</title>
        <authorList>
            <person name="van Passel M.W."/>
            <person name="Kant R."/>
            <person name="Palva A."/>
            <person name="Copeland A."/>
            <person name="Lucas S."/>
            <person name="Lapidus A."/>
            <person name="Glavina del Rio T."/>
            <person name="Pitluck S."/>
            <person name="Goltsman E."/>
            <person name="Clum A."/>
            <person name="Sun H."/>
            <person name="Schmutz J."/>
            <person name="Larimer F.W."/>
            <person name="Land M.L."/>
            <person name="Hauser L."/>
            <person name="Kyrpides N."/>
            <person name="Mikhailova N."/>
            <person name="Richardson P.P."/>
            <person name="Janssen P.H."/>
            <person name="de Vos W.M."/>
            <person name="Smidt H."/>
        </authorList>
    </citation>
    <scope>NUCLEOTIDE SEQUENCE [LARGE SCALE GENOMIC DNA]</scope>
    <source>
        <strain evidence="4">DSM 11246 / JCM 15787 / PB90-1</strain>
    </source>
</reference>
<organism evidence="3 4">
    <name type="scientific">Opitutus terrae (strain DSM 11246 / JCM 15787 / PB90-1)</name>
    <dbReference type="NCBI Taxonomy" id="452637"/>
    <lineage>
        <taxon>Bacteria</taxon>
        <taxon>Pseudomonadati</taxon>
        <taxon>Verrucomicrobiota</taxon>
        <taxon>Opitutia</taxon>
        <taxon>Opitutales</taxon>
        <taxon>Opitutaceae</taxon>
        <taxon>Opitutus</taxon>
    </lineage>
</organism>
<dbReference type="Gene3D" id="1.25.40.10">
    <property type="entry name" value="Tetratricopeptide repeat domain"/>
    <property type="match status" value="2"/>
</dbReference>
<feature type="region of interest" description="Disordered" evidence="1">
    <location>
        <begin position="416"/>
        <end position="446"/>
    </location>
</feature>
<dbReference type="InterPro" id="IPR041656">
    <property type="entry name" value="TPR_5"/>
</dbReference>
<dbReference type="SUPFAM" id="SSF48452">
    <property type="entry name" value="TPR-like"/>
    <property type="match status" value="2"/>
</dbReference>
<dbReference type="eggNOG" id="COG1729">
    <property type="taxonomic scope" value="Bacteria"/>
</dbReference>
<evidence type="ECO:0000313" key="4">
    <source>
        <dbReference type="Proteomes" id="UP000007013"/>
    </source>
</evidence>
<evidence type="ECO:0000259" key="2">
    <source>
        <dbReference type="Pfam" id="PF12688"/>
    </source>
</evidence>
<proteinExistence type="predicted"/>
<keyword evidence="4" id="KW-1185">Reference proteome</keyword>
<dbReference type="Pfam" id="PF12688">
    <property type="entry name" value="TPR_5"/>
    <property type="match status" value="1"/>
</dbReference>
<dbReference type="InterPro" id="IPR011990">
    <property type="entry name" value="TPR-like_helical_dom_sf"/>
</dbReference>
<dbReference type="Pfam" id="PF13432">
    <property type="entry name" value="TPR_16"/>
    <property type="match status" value="1"/>
</dbReference>
<feature type="compositionally biased region" description="Basic and acidic residues" evidence="1">
    <location>
        <begin position="423"/>
        <end position="437"/>
    </location>
</feature>
<dbReference type="KEGG" id="ote:Oter_0465"/>
<dbReference type="STRING" id="452637.Oter_0465"/>
<dbReference type="AlphaFoldDB" id="B1ZRR2"/>
<evidence type="ECO:0000256" key="1">
    <source>
        <dbReference type="SAM" id="MobiDB-lite"/>
    </source>
</evidence>
<accession>B1ZRR2</accession>
<dbReference type="Pfam" id="PF13174">
    <property type="entry name" value="TPR_6"/>
    <property type="match status" value="1"/>
</dbReference>
<protein>
    <recommendedName>
        <fullName evidence="2">Tetratrico peptide repeat group 5 domain-containing protein</fullName>
    </recommendedName>
</protein>
<dbReference type="eggNOG" id="COG0457">
    <property type="taxonomic scope" value="Bacteria"/>
</dbReference>
<dbReference type="RefSeq" id="WP_012373293.1">
    <property type="nucleotide sequence ID" value="NC_010571.1"/>
</dbReference>
<feature type="domain" description="Tetratrico peptide repeat group 5" evidence="2">
    <location>
        <begin position="194"/>
        <end position="294"/>
    </location>
</feature>
<gene>
    <name evidence="3" type="ordered locus">Oter_0465</name>
</gene>
<dbReference type="EMBL" id="CP001032">
    <property type="protein sequence ID" value="ACB73755.1"/>
    <property type="molecule type" value="Genomic_DNA"/>
</dbReference>
<dbReference type="InterPro" id="IPR019734">
    <property type="entry name" value="TPR_rpt"/>
</dbReference>
<name>B1ZRR2_OPITP</name>
<evidence type="ECO:0000313" key="3">
    <source>
        <dbReference type="EMBL" id="ACB73755.1"/>
    </source>
</evidence>